<dbReference type="InterPro" id="IPR003593">
    <property type="entry name" value="AAA+_ATPase"/>
</dbReference>
<dbReference type="Proteomes" id="UP001564657">
    <property type="component" value="Unassembled WGS sequence"/>
</dbReference>
<evidence type="ECO:0000259" key="5">
    <source>
        <dbReference type="SMART" id="SM01073"/>
    </source>
</evidence>
<evidence type="ECO:0000259" key="4">
    <source>
        <dbReference type="SMART" id="SM00382"/>
    </source>
</evidence>
<dbReference type="Gene3D" id="2.40.40.20">
    <property type="match status" value="1"/>
</dbReference>
<organism evidence="6 7">
    <name type="scientific">Clostridium moutaii</name>
    <dbReference type="NCBI Taxonomy" id="3240932"/>
    <lineage>
        <taxon>Bacteria</taxon>
        <taxon>Bacillati</taxon>
        <taxon>Bacillota</taxon>
        <taxon>Clostridia</taxon>
        <taxon>Eubacteriales</taxon>
        <taxon>Clostridiaceae</taxon>
        <taxon>Clostridium</taxon>
    </lineage>
</organism>
<dbReference type="Gene3D" id="3.10.330.10">
    <property type="match status" value="1"/>
</dbReference>
<dbReference type="InterPro" id="IPR009010">
    <property type="entry name" value="Asp_de-COase-like_dom_sf"/>
</dbReference>
<dbReference type="SUPFAM" id="SSF52540">
    <property type="entry name" value="P-loop containing nucleoside triphosphate hydrolases"/>
    <property type="match status" value="2"/>
</dbReference>
<accession>A0ABV4BNB8</accession>
<name>A0ABV4BNB8_9CLOT</name>
<dbReference type="PANTHER" id="PTHR23077">
    <property type="entry name" value="AAA-FAMILY ATPASE"/>
    <property type="match status" value="1"/>
</dbReference>
<dbReference type="InterPro" id="IPR003959">
    <property type="entry name" value="ATPase_AAA_core"/>
</dbReference>
<dbReference type="Pfam" id="PF02359">
    <property type="entry name" value="CDC48_N"/>
    <property type="match status" value="1"/>
</dbReference>
<keyword evidence="2 3" id="KW-0067">ATP-binding</keyword>
<evidence type="ECO:0000256" key="3">
    <source>
        <dbReference type="RuleBase" id="RU003651"/>
    </source>
</evidence>
<feature type="domain" description="AAA+ ATPase" evidence="4">
    <location>
        <begin position="213"/>
        <end position="349"/>
    </location>
</feature>
<reference evidence="6 7" key="1">
    <citation type="submission" date="2024-08" db="EMBL/GenBank/DDBJ databases">
        <title>Clostridium lapicellarii sp. nov., and Clostridium renhuaiense sp. nov., two species isolated from the mud in a fermentation cellar used for producing sauce-flavour Chinese liquors.</title>
        <authorList>
            <person name="Yang F."/>
            <person name="Wang H."/>
            <person name="Chen L.Q."/>
            <person name="Zhou N."/>
            <person name="Lu J.J."/>
            <person name="Pu X.X."/>
            <person name="Wan B."/>
            <person name="Wang L."/>
            <person name="Liu S.J."/>
        </authorList>
    </citation>
    <scope>NUCLEOTIDE SEQUENCE [LARGE SCALE GENOMIC DNA]</scope>
    <source>
        <strain evidence="6 7">MT-5</strain>
    </source>
</reference>
<dbReference type="InterPro" id="IPR003960">
    <property type="entry name" value="ATPase_AAA_CS"/>
</dbReference>
<evidence type="ECO:0000256" key="1">
    <source>
        <dbReference type="ARBA" id="ARBA00022741"/>
    </source>
</evidence>
<proteinExistence type="inferred from homology"/>
<dbReference type="SMART" id="SM00382">
    <property type="entry name" value="AAA"/>
    <property type="match status" value="2"/>
</dbReference>
<dbReference type="Pfam" id="PF00004">
    <property type="entry name" value="AAA"/>
    <property type="match status" value="2"/>
</dbReference>
<gene>
    <name evidence="6" type="ORF">AB8U03_08710</name>
</gene>
<dbReference type="InterPro" id="IPR027417">
    <property type="entry name" value="P-loop_NTPase"/>
</dbReference>
<sequence>MAGLNSVKLKVKEGLVEDSRKGIVRINREDMEQLGVDTGDVISIRGKRTTAAKVYPSFNDIYGSPLVQMDGIIRHNAGVGINNEVTVSKTEVKIARKVVLSPLENFSDWTQEDEEEIKSILRGMPMICEDELSLILFGSSERGFLVSGTAPSGVVKVNKETDIIFVQPELGTTGSRITYEDIGGLNEQVQKIREIVELPLKYPNVFKKLGIEPPKGILLYGPPGTGKTLIARAVASETKAYFVHVNGPEIMNKFYGESEAKLREIFKEAKSRSPSIIFLDELDSIAPRREDVHGEVEKRVVAQLLALMDGLESRGQVVVIGATNIPDSLDPALRRAGRFDREIAIMPPNKEGRLKILQIHTRAMPLDKDVKLGRLAKITYGFVGSDLSALCKEAGMIALRKILPKITEGNNIPYFKVSMDNFTDALREIQPSSTREYYSEIPDIKWKDIGGLKKTKEILQTLVELPLHHPDLCQKYKFMPPKGILLTGPSGTGKTMLANAAGNSAKVNFIIINGLTLDSHWRGEAEKALHDIFVKAKQTAPCILFFDELDGIVRSRSSGASNLKDRLISQLILEFDGLEKIQGVTVLAATNRIDLIDPVLFREGRFEYILELPLPEIDERESILKIHSQDLPISEDINFRQLAEDTKGMSGAELATLCHKSSFIALMLAIKNGLKVKINQDIFNQAIAEINRQKKFGEVIKTKS</sequence>
<feature type="domain" description="AAA+ ATPase" evidence="4">
    <location>
        <begin position="480"/>
        <end position="616"/>
    </location>
</feature>
<feature type="domain" description="CDC48 N-terminal subdomain" evidence="5">
    <location>
        <begin position="8"/>
        <end position="92"/>
    </location>
</feature>
<dbReference type="PROSITE" id="PS00674">
    <property type="entry name" value="AAA"/>
    <property type="match status" value="1"/>
</dbReference>
<keyword evidence="1 3" id="KW-0547">Nucleotide-binding</keyword>
<dbReference type="InterPro" id="IPR050168">
    <property type="entry name" value="AAA_ATPase_domain"/>
</dbReference>
<comment type="similarity">
    <text evidence="3">Belongs to the AAA ATPase family.</text>
</comment>
<dbReference type="Gene3D" id="1.10.8.60">
    <property type="match status" value="2"/>
</dbReference>
<protein>
    <submittedName>
        <fullName evidence="6">AAA family ATPase</fullName>
    </submittedName>
</protein>
<dbReference type="SUPFAM" id="SSF50692">
    <property type="entry name" value="ADC-like"/>
    <property type="match status" value="1"/>
</dbReference>
<dbReference type="Pfam" id="PF17862">
    <property type="entry name" value="AAA_lid_3"/>
    <property type="match status" value="2"/>
</dbReference>
<dbReference type="RefSeq" id="WP_369704164.1">
    <property type="nucleotide sequence ID" value="NZ_JBGEWD010000007.1"/>
</dbReference>
<dbReference type="InterPro" id="IPR041569">
    <property type="entry name" value="AAA_lid_3"/>
</dbReference>
<evidence type="ECO:0000256" key="2">
    <source>
        <dbReference type="ARBA" id="ARBA00022840"/>
    </source>
</evidence>
<dbReference type="SMART" id="SM01073">
    <property type="entry name" value="CDC48_N"/>
    <property type="match status" value="1"/>
</dbReference>
<dbReference type="Gene3D" id="3.40.50.300">
    <property type="entry name" value="P-loop containing nucleotide triphosphate hydrolases"/>
    <property type="match status" value="2"/>
</dbReference>
<evidence type="ECO:0000313" key="6">
    <source>
        <dbReference type="EMBL" id="MEY8000275.1"/>
    </source>
</evidence>
<dbReference type="EMBL" id="JBGEWD010000007">
    <property type="protein sequence ID" value="MEY8000275.1"/>
    <property type="molecule type" value="Genomic_DNA"/>
</dbReference>
<comment type="caution">
    <text evidence="6">The sequence shown here is derived from an EMBL/GenBank/DDBJ whole genome shotgun (WGS) entry which is preliminary data.</text>
</comment>
<dbReference type="InterPro" id="IPR003338">
    <property type="entry name" value="CDC4_N-term_subdom"/>
</dbReference>
<dbReference type="PANTHER" id="PTHR23077:SF171">
    <property type="entry name" value="NUCLEAR VALOSIN-CONTAINING PROTEIN-LIKE"/>
    <property type="match status" value="1"/>
</dbReference>
<evidence type="ECO:0000313" key="7">
    <source>
        <dbReference type="Proteomes" id="UP001564657"/>
    </source>
</evidence>
<keyword evidence="7" id="KW-1185">Reference proteome</keyword>